<keyword evidence="2" id="KW-1185">Reference proteome</keyword>
<dbReference type="AlphaFoldDB" id="A0A8C5J609"/>
<proteinExistence type="predicted"/>
<reference evidence="1" key="2">
    <citation type="submission" date="2025-09" db="UniProtKB">
        <authorList>
            <consortium name="Ensembl"/>
        </authorList>
    </citation>
    <scope>IDENTIFICATION</scope>
</reference>
<accession>A0A8C5J609</accession>
<dbReference type="Ensembl" id="ENSJHYT00000017478.1">
    <property type="protein sequence ID" value="ENSJHYP00000014455.1"/>
    <property type="gene ID" value="ENSJHYG00000011192.1"/>
</dbReference>
<reference evidence="1" key="1">
    <citation type="submission" date="2025-08" db="UniProtKB">
        <authorList>
            <consortium name="Ensembl"/>
        </authorList>
    </citation>
    <scope>IDENTIFICATION</scope>
</reference>
<organism evidence="1 2">
    <name type="scientific">Junco hyemalis</name>
    <name type="common">Dark-eyed junco</name>
    <dbReference type="NCBI Taxonomy" id="40217"/>
    <lineage>
        <taxon>Eukaryota</taxon>
        <taxon>Metazoa</taxon>
        <taxon>Chordata</taxon>
        <taxon>Craniata</taxon>
        <taxon>Vertebrata</taxon>
        <taxon>Euteleostomi</taxon>
        <taxon>Archelosauria</taxon>
        <taxon>Archosauria</taxon>
        <taxon>Dinosauria</taxon>
        <taxon>Saurischia</taxon>
        <taxon>Theropoda</taxon>
        <taxon>Coelurosauria</taxon>
        <taxon>Aves</taxon>
        <taxon>Neognathae</taxon>
        <taxon>Neoaves</taxon>
        <taxon>Telluraves</taxon>
        <taxon>Australaves</taxon>
        <taxon>Passeriformes</taxon>
        <taxon>Passerellidae</taxon>
        <taxon>Junco</taxon>
    </lineage>
</organism>
<evidence type="ECO:0000313" key="2">
    <source>
        <dbReference type="Proteomes" id="UP000694408"/>
    </source>
</evidence>
<protein>
    <submittedName>
        <fullName evidence="1">Uncharacterized protein</fullName>
    </submittedName>
</protein>
<name>A0A8C5J609_JUNHY</name>
<sequence length="72" mass="7714">MLPLTPGTNSLSWKAQRAEGVGRCLQPCPGRVTQTCCPSPSFQGRFIKPSRQRSIFHPSFLSSPGATPAPTS</sequence>
<dbReference type="Proteomes" id="UP000694408">
    <property type="component" value="Unplaced"/>
</dbReference>
<evidence type="ECO:0000313" key="1">
    <source>
        <dbReference type="Ensembl" id="ENSJHYP00000014455.1"/>
    </source>
</evidence>